<sequence>MSLKSDLINEYGWIEVNEHNFPPERSVITKGDRRIVLKYNDDGTIQASGYAISDGLNCMGLGVYLGTALVDQHSEVSEEIQQFVCQGKINYTDILLKKIDFVVDNNDTLDRYLRGIKGSERFPGCYHYVDTSGAFRKYTDRVVIHPNNEEDFGYRFRVNPDGSMYVARFDVEEGLIMDKKDMVNICSNLLSDLLHYVFSRKKIYA</sequence>
<dbReference type="AlphaFoldDB" id="A0A929MMR8"/>
<proteinExistence type="predicted"/>
<dbReference type="EMBL" id="JABZFV010000001">
    <property type="protein sequence ID" value="MBF0934029.1"/>
    <property type="molecule type" value="Genomic_DNA"/>
</dbReference>
<evidence type="ECO:0000313" key="1">
    <source>
        <dbReference type="EMBL" id="MBF0934029.1"/>
    </source>
</evidence>
<name>A0A929MMR8_ABIDE</name>
<protein>
    <submittedName>
        <fullName evidence="1">Uncharacterized protein</fullName>
    </submittedName>
</protein>
<reference evidence="1" key="1">
    <citation type="submission" date="2020-04" db="EMBL/GenBank/DDBJ databases">
        <title>Deep metagenomics examines the oral microbiome during advanced dental caries in children, revealing novel taxa and co-occurrences with host molecules.</title>
        <authorList>
            <person name="Baker J.L."/>
            <person name="Morton J.T."/>
            <person name="Dinis M."/>
            <person name="Alvarez R."/>
            <person name="Tran N.C."/>
            <person name="Knight R."/>
            <person name="Edlund A."/>
        </authorList>
    </citation>
    <scope>NUCLEOTIDE SEQUENCE</scope>
    <source>
        <strain evidence="1">JCVI_23_bin.16</strain>
    </source>
</reference>
<gene>
    <name evidence="1" type="ORF">HXK00_00115</name>
</gene>
<evidence type="ECO:0000313" key="2">
    <source>
        <dbReference type="Proteomes" id="UP000757900"/>
    </source>
</evidence>
<comment type="caution">
    <text evidence="1">The sequence shown here is derived from an EMBL/GenBank/DDBJ whole genome shotgun (WGS) entry which is preliminary data.</text>
</comment>
<organism evidence="1 2">
    <name type="scientific">Abiotrophia defectiva</name>
    <name type="common">Streptococcus defectivus</name>
    <dbReference type="NCBI Taxonomy" id="46125"/>
    <lineage>
        <taxon>Bacteria</taxon>
        <taxon>Bacillati</taxon>
        <taxon>Bacillota</taxon>
        <taxon>Bacilli</taxon>
        <taxon>Lactobacillales</taxon>
        <taxon>Aerococcaceae</taxon>
        <taxon>Abiotrophia</taxon>
    </lineage>
</organism>
<accession>A0A929MMR8</accession>
<dbReference type="Proteomes" id="UP000757900">
    <property type="component" value="Unassembled WGS sequence"/>
</dbReference>